<dbReference type="EMBL" id="RPDH01000002">
    <property type="protein sequence ID" value="RPE08893.1"/>
    <property type="molecule type" value="Genomic_DNA"/>
</dbReference>
<name>A0A3N4PJN3_9BACT</name>
<evidence type="ECO:0000313" key="2">
    <source>
        <dbReference type="Proteomes" id="UP000278351"/>
    </source>
</evidence>
<sequence length="206" mass="23764">MKTAFSLALAVLLLAGCRSTYLTGYWRTSQVPRQHYKKILVLGMMPDSLMRQRMETHVAGDLTDRGLLALTSFQDFDPFGFLRTDDKDVMQQFKQKGIDGVLTITLVNQSVEGFFLPGSLYHLLTNQYSTDYYRLFAPEYYKEGMQYAWESSFYDVNAGNRIFAVQTVSFQPASVESMAHEYGKVVTRQLRHHKVISRQHHRDAVR</sequence>
<dbReference type="AlphaFoldDB" id="A0A3N4PJN3"/>
<keyword evidence="2" id="KW-1185">Reference proteome</keyword>
<dbReference type="Proteomes" id="UP000278351">
    <property type="component" value="Unassembled WGS sequence"/>
</dbReference>
<gene>
    <name evidence="1" type="ORF">EGT74_17900</name>
</gene>
<evidence type="ECO:0000313" key="1">
    <source>
        <dbReference type="EMBL" id="RPE08893.1"/>
    </source>
</evidence>
<evidence type="ECO:0008006" key="3">
    <source>
        <dbReference type="Google" id="ProtNLM"/>
    </source>
</evidence>
<comment type="caution">
    <text evidence="1">The sequence shown here is derived from an EMBL/GenBank/DDBJ whole genome shotgun (WGS) entry which is preliminary data.</text>
</comment>
<reference evidence="1 2" key="1">
    <citation type="submission" date="2018-11" db="EMBL/GenBank/DDBJ databases">
        <title>Chitinophaga lutea sp.nov., isolate from arsenic contaminated soil.</title>
        <authorList>
            <person name="Zong Y."/>
        </authorList>
    </citation>
    <scope>NUCLEOTIDE SEQUENCE [LARGE SCALE GENOMIC DNA]</scope>
    <source>
        <strain evidence="1 2">ZY74</strain>
    </source>
</reference>
<dbReference type="RefSeq" id="WP_123847893.1">
    <property type="nucleotide sequence ID" value="NZ_RPDH01000002.1"/>
</dbReference>
<dbReference type="OrthoDB" id="668217at2"/>
<proteinExistence type="predicted"/>
<organism evidence="1 2">
    <name type="scientific">Chitinophaga lutea</name>
    <dbReference type="NCBI Taxonomy" id="2488634"/>
    <lineage>
        <taxon>Bacteria</taxon>
        <taxon>Pseudomonadati</taxon>
        <taxon>Bacteroidota</taxon>
        <taxon>Chitinophagia</taxon>
        <taxon>Chitinophagales</taxon>
        <taxon>Chitinophagaceae</taxon>
        <taxon>Chitinophaga</taxon>
    </lineage>
</organism>
<protein>
    <recommendedName>
        <fullName evidence="3">DUF4136 domain-containing protein</fullName>
    </recommendedName>
</protein>
<dbReference type="PROSITE" id="PS51257">
    <property type="entry name" value="PROKAR_LIPOPROTEIN"/>
    <property type="match status" value="1"/>
</dbReference>
<accession>A0A3N4PJN3</accession>